<feature type="transmembrane region" description="Helical" evidence="5">
    <location>
        <begin position="152"/>
        <end position="171"/>
    </location>
</feature>
<evidence type="ECO:0000313" key="7">
    <source>
        <dbReference type="Proteomes" id="UP001213623"/>
    </source>
</evidence>
<dbReference type="InterPro" id="IPR006603">
    <property type="entry name" value="PQ-loop_rpt"/>
</dbReference>
<organism evidence="6 7">
    <name type="scientific">Malassezia nana</name>
    <dbReference type="NCBI Taxonomy" id="180528"/>
    <lineage>
        <taxon>Eukaryota</taxon>
        <taxon>Fungi</taxon>
        <taxon>Dikarya</taxon>
        <taxon>Basidiomycota</taxon>
        <taxon>Ustilaginomycotina</taxon>
        <taxon>Malasseziomycetes</taxon>
        <taxon>Malasseziales</taxon>
        <taxon>Malasseziaceae</taxon>
        <taxon>Malassezia</taxon>
    </lineage>
</organism>
<dbReference type="SMART" id="SM00679">
    <property type="entry name" value="CTNS"/>
    <property type="match status" value="1"/>
</dbReference>
<dbReference type="PANTHER" id="PTHR16201:SF44">
    <property type="entry name" value="SEVEN TRANSMEMBRANE PROTEIN 1"/>
    <property type="match status" value="1"/>
</dbReference>
<gene>
    <name evidence="6" type="ORF">MNAN1_002742</name>
</gene>
<evidence type="ECO:0000313" key="6">
    <source>
        <dbReference type="EMBL" id="WFD27737.1"/>
    </source>
</evidence>
<dbReference type="FunFam" id="1.20.1280.290:FF:000012">
    <property type="entry name" value="Vacuolar membrane PQ loop repeat protein"/>
    <property type="match status" value="1"/>
</dbReference>
<dbReference type="Proteomes" id="UP001213623">
    <property type="component" value="Chromosome 4"/>
</dbReference>
<dbReference type="InterPro" id="IPR051415">
    <property type="entry name" value="LAAT-1"/>
</dbReference>
<dbReference type="EMBL" id="CP119895">
    <property type="protein sequence ID" value="WFD27737.1"/>
    <property type="molecule type" value="Genomic_DNA"/>
</dbReference>
<evidence type="ECO:0000256" key="1">
    <source>
        <dbReference type="ARBA" id="ARBA00004141"/>
    </source>
</evidence>
<dbReference type="GO" id="GO:0016020">
    <property type="term" value="C:membrane"/>
    <property type="evidence" value="ECO:0007669"/>
    <property type="project" value="UniProtKB-SubCell"/>
</dbReference>
<proteinExistence type="predicted"/>
<keyword evidence="2 5" id="KW-0812">Transmembrane</keyword>
<name>A0AAF0ESW6_9BASI</name>
<reference evidence="6" key="1">
    <citation type="submission" date="2023-03" db="EMBL/GenBank/DDBJ databases">
        <title>Mating type loci evolution in Malassezia.</title>
        <authorList>
            <person name="Coelho M.A."/>
        </authorList>
    </citation>
    <scope>NUCLEOTIDE SEQUENCE</scope>
    <source>
        <strain evidence="6">CBS 9557</strain>
    </source>
</reference>
<accession>A0AAF0ESW6</accession>
<protein>
    <submittedName>
        <fullName evidence="6">Uncharacterized protein</fullName>
    </submittedName>
</protein>
<sequence length="221" mass="25814">MLIWQWWYYGKYYKDGKPIGRECPEALTEQTPLIERQGTLTYTITRYPAWLAQKFEDVLNYLTPNEVATIKYAFITLFVVLVGVFAYFSADAYQTVHTAAGIVWTVKTEMHQEWHLRWDAQLLGWLSAVLYLSSRIPQIFKNRHTKCAGLSLALFIFAVCGNVTYVLSILLQDTSWPYLVENMSWIIGSVGTIFLDFIVLYQFIKYASERRRIEADYPHHL</sequence>
<feature type="transmembrane region" description="Helical" evidence="5">
    <location>
        <begin position="183"/>
        <end position="204"/>
    </location>
</feature>
<evidence type="ECO:0000256" key="4">
    <source>
        <dbReference type="ARBA" id="ARBA00023136"/>
    </source>
</evidence>
<dbReference type="Pfam" id="PF04193">
    <property type="entry name" value="PQ-loop"/>
    <property type="match status" value="1"/>
</dbReference>
<dbReference type="AlphaFoldDB" id="A0AAF0ESW6"/>
<evidence type="ECO:0000256" key="3">
    <source>
        <dbReference type="ARBA" id="ARBA00022989"/>
    </source>
</evidence>
<feature type="transmembrane region" description="Helical" evidence="5">
    <location>
        <begin position="72"/>
        <end position="90"/>
    </location>
</feature>
<keyword evidence="3 5" id="KW-1133">Transmembrane helix</keyword>
<keyword evidence="7" id="KW-1185">Reference proteome</keyword>
<evidence type="ECO:0000256" key="2">
    <source>
        <dbReference type="ARBA" id="ARBA00022692"/>
    </source>
</evidence>
<keyword evidence="4 5" id="KW-0472">Membrane</keyword>
<evidence type="ECO:0000256" key="5">
    <source>
        <dbReference type="SAM" id="Phobius"/>
    </source>
</evidence>
<comment type="subcellular location">
    <subcellularLocation>
        <location evidence="1">Membrane</location>
        <topology evidence="1">Multi-pass membrane protein</topology>
    </subcellularLocation>
</comment>
<dbReference type="Gene3D" id="1.20.1280.290">
    <property type="match status" value="1"/>
</dbReference>
<dbReference type="PANTHER" id="PTHR16201">
    <property type="entry name" value="SEVEN TRANSMEMBRANE PROTEIN 1-RELATED"/>
    <property type="match status" value="1"/>
</dbReference>